<reference evidence="4 5" key="1">
    <citation type="submission" date="2020-10" db="EMBL/GenBank/DDBJ databases">
        <authorList>
            <person name="Mohd Rani F."/>
        </authorList>
    </citation>
    <scope>NUCLEOTIDE SEQUENCE [LARGE SCALE GENOMIC DNA]</scope>
    <source>
        <strain evidence="4 5">AC1583</strain>
    </source>
</reference>
<name>A0ABR9NMI8_9GAMM</name>
<dbReference type="Gene3D" id="3.40.50.720">
    <property type="entry name" value="NAD(P)-binding Rossmann-like Domain"/>
    <property type="match status" value="1"/>
</dbReference>
<organism evidence="4 5">
    <name type="scientific">Acinetobacter oleivorans</name>
    <dbReference type="NCBI Taxonomy" id="1148157"/>
    <lineage>
        <taxon>Bacteria</taxon>
        <taxon>Pseudomonadati</taxon>
        <taxon>Pseudomonadota</taxon>
        <taxon>Gammaproteobacteria</taxon>
        <taxon>Moraxellales</taxon>
        <taxon>Moraxellaceae</taxon>
        <taxon>Acinetobacter</taxon>
    </lineage>
</organism>
<comment type="similarity">
    <text evidence="2">Belongs to the NAD(P)-dependent epimerase/dehydratase family.</text>
</comment>
<evidence type="ECO:0000313" key="5">
    <source>
        <dbReference type="Proteomes" id="UP000619170"/>
    </source>
</evidence>
<comment type="caution">
    <text evidence="4">The sequence shown here is derived from an EMBL/GenBank/DDBJ whole genome shotgun (WGS) entry which is preliminary data.</text>
</comment>
<protein>
    <submittedName>
        <fullName evidence="4">NAD-dependent epimerase/dehydratase family protein</fullName>
    </submittedName>
</protein>
<dbReference type="Pfam" id="PF01370">
    <property type="entry name" value="Epimerase"/>
    <property type="match status" value="1"/>
</dbReference>
<keyword evidence="5" id="KW-1185">Reference proteome</keyword>
<feature type="domain" description="NAD-dependent epimerase/dehydratase" evidence="3">
    <location>
        <begin position="3"/>
        <end position="227"/>
    </location>
</feature>
<comment type="pathway">
    <text evidence="1">Bacterial outer membrane biogenesis; LPS O-antigen biosynthesis.</text>
</comment>
<reference evidence="5" key="2">
    <citation type="submission" date="2023-07" db="EMBL/GenBank/DDBJ databases">
        <title>Acinetobacter oleivorans assembled AC1583.</title>
        <authorList>
            <person name="Yeo C.C."/>
        </authorList>
    </citation>
    <scope>NUCLEOTIDE SEQUENCE [LARGE SCALE GENOMIC DNA]</scope>
    <source>
        <strain evidence="5">AC1583</strain>
    </source>
</reference>
<evidence type="ECO:0000259" key="3">
    <source>
        <dbReference type="Pfam" id="PF01370"/>
    </source>
</evidence>
<gene>
    <name evidence="4" type="ORF">IIQ43_15980</name>
</gene>
<accession>A0ABR9NMI8</accession>
<proteinExistence type="inferred from homology"/>
<evidence type="ECO:0000256" key="1">
    <source>
        <dbReference type="ARBA" id="ARBA00005125"/>
    </source>
</evidence>
<dbReference type="SUPFAM" id="SSF51735">
    <property type="entry name" value="NAD(P)-binding Rossmann-fold domains"/>
    <property type="match status" value="1"/>
</dbReference>
<dbReference type="EMBL" id="JADAZL010000009">
    <property type="protein sequence ID" value="MBE2166019.1"/>
    <property type="molecule type" value="Genomic_DNA"/>
</dbReference>
<dbReference type="InterPro" id="IPR001509">
    <property type="entry name" value="Epimerase_deHydtase"/>
</dbReference>
<evidence type="ECO:0000256" key="2">
    <source>
        <dbReference type="ARBA" id="ARBA00007637"/>
    </source>
</evidence>
<evidence type="ECO:0000313" key="4">
    <source>
        <dbReference type="EMBL" id="MBE2166019.1"/>
    </source>
</evidence>
<dbReference type="RefSeq" id="WP_192834868.1">
    <property type="nucleotide sequence ID" value="NZ_JADAZL010000009.1"/>
</dbReference>
<sequence>MKILITGSNGFVGSHLCEYFSTIPEYSVLAQIREKTQNLSTSIETIIFDLNDDLTNLDLSSVDVVVHCAGRAHIMKEVESEPLSIYRQINVEGTLNLAKKAAKAGVKRFIFMSSIKVNGEVTANKPFTPNESVSNPQDPYGLSKFEAEQALLNLAQNVKMDVVIIRPVLIYGPNVKANFKSMVNLAAKGVPLPVGCLDNKRSMVSIYNLIDFIHICLLHPLAKNQIFLISDQDDITVKELFTKLAKVQGKKLIALPVPKVLINYVAKLFNKDAIASRLCSSLVVDTSKNVELLGWKAPYSVDDCLNLMFKRN</sequence>
<dbReference type="Proteomes" id="UP000619170">
    <property type="component" value="Unassembled WGS sequence"/>
</dbReference>
<dbReference type="PANTHER" id="PTHR43000">
    <property type="entry name" value="DTDP-D-GLUCOSE 4,6-DEHYDRATASE-RELATED"/>
    <property type="match status" value="1"/>
</dbReference>
<dbReference type="InterPro" id="IPR036291">
    <property type="entry name" value="NAD(P)-bd_dom_sf"/>
</dbReference>